<keyword evidence="4" id="KW-1185">Reference proteome</keyword>
<dbReference type="EMBL" id="BOMI01000033">
    <property type="protein sequence ID" value="GID73196.1"/>
    <property type="molecule type" value="Genomic_DNA"/>
</dbReference>
<gene>
    <name evidence="3" type="ORF">Ade02nite_18370</name>
</gene>
<feature type="domain" description="DUF6545" evidence="2">
    <location>
        <begin position="214"/>
        <end position="337"/>
    </location>
</feature>
<evidence type="ECO:0000259" key="2">
    <source>
        <dbReference type="Pfam" id="PF20182"/>
    </source>
</evidence>
<dbReference type="Proteomes" id="UP000609879">
    <property type="component" value="Unassembled WGS sequence"/>
</dbReference>
<dbReference type="NCBIfam" id="NF042915">
    <property type="entry name" value="MAB_1171c_fam"/>
    <property type="match status" value="1"/>
</dbReference>
<keyword evidence="1" id="KW-0812">Transmembrane</keyword>
<dbReference type="Pfam" id="PF20182">
    <property type="entry name" value="DUF6545"/>
    <property type="match status" value="1"/>
</dbReference>
<evidence type="ECO:0000313" key="4">
    <source>
        <dbReference type="Proteomes" id="UP000609879"/>
    </source>
</evidence>
<feature type="transmembrane region" description="Helical" evidence="1">
    <location>
        <begin position="116"/>
        <end position="139"/>
    </location>
</feature>
<keyword evidence="1" id="KW-0472">Membrane</keyword>
<feature type="transmembrane region" description="Helical" evidence="1">
    <location>
        <begin position="57"/>
        <end position="75"/>
    </location>
</feature>
<proteinExistence type="predicted"/>
<name>A0ABQ3XZM3_9ACTN</name>
<sequence length="352" mass="38039">MILSAVLLTLLWGMAIARFPTLFRDDRQRALWASVAAVAVAKTFSFPPVLAETGAPAVPHLFGVLAAFFLLRFVTLATGRGDKRRQAALVGAVLVTLAVLAAGDTPPAPRIPTRDVAYWVILETYLGYILISATALFWSTSRQATPGLPRLALRLMAAGTAVITVFAVFRIAALVVHDLRAVEPAAERVQTVAVLLTVTGGMIAASPRARSAVTAYRSLIVLRPLWKAMRDAFPEVILFTPRRAMVELAGVDDVHLRLYRRVIEIRDGMLALRPYLAPDGDPAADRATAEAHQLVRALQRRNAGELAEASAAEWAPVGPTLAEEVAWLSRVSRAYRRAGRSARTPTPSGSAR</sequence>
<feature type="transmembrane region" description="Helical" evidence="1">
    <location>
        <begin position="151"/>
        <end position="176"/>
    </location>
</feature>
<protein>
    <recommendedName>
        <fullName evidence="2">DUF6545 domain-containing protein</fullName>
    </recommendedName>
</protein>
<evidence type="ECO:0000256" key="1">
    <source>
        <dbReference type="SAM" id="Phobius"/>
    </source>
</evidence>
<dbReference type="RefSeq" id="WP_203761128.1">
    <property type="nucleotide sequence ID" value="NZ_BAAABO010000029.1"/>
</dbReference>
<comment type="caution">
    <text evidence="3">The sequence shown here is derived from an EMBL/GenBank/DDBJ whole genome shotgun (WGS) entry which is preliminary data.</text>
</comment>
<evidence type="ECO:0000313" key="3">
    <source>
        <dbReference type="EMBL" id="GID73196.1"/>
    </source>
</evidence>
<feature type="transmembrane region" description="Helical" evidence="1">
    <location>
        <begin position="188"/>
        <end position="207"/>
    </location>
</feature>
<organism evidence="3 4">
    <name type="scientific">Paractinoplanes deccanensis</name>
    <dbReference type="NCBI Taxonomy" id="113561"/>
    <lineage>
        <taxon>Bacteria</taxon>
        <taxon>Bacillati</taxon>
        <taxon>Actinomycetota</taxon>
        <taxon>Actinomycetes</taxon>
        <taxon>Micromonosporales</taxon>
        <taxon>Micromonosporaceae</taxon>
        <taxon>Paractinoplanes</taxon>
    </lineage>
</organism>
<keyword evidence="1" id="KW-1133">Transmembrane helix</keyword>
<dbReference type="InterPro" id="IPR046675">
    <property type="entry name" value="DUF6545"/>
</dbReference>
<dbReference type="InterPro" id="IPR050039">
    <property type="entry name" value="MAB_1171c-like"/>
</dbReference>
<accession>A0ABQ3XZM3</accession>
<reference evidence="3 4" key="1">
    <citation type="submission" date="2021-01" db="EMBL/GenBank/DDBJ databases">
        <title>Whole genome shotgun sequence of Actinoplanes deccanensis NBRC 13994.</title>
        <authorList>
            <person name="Komaki H."/>
            <person name="Tamura T."/>
        </authorList>
    </citation>
    <scope>NUCLEOTIDE SEQUENCE [LARGE SCALE GENOMIC DNA]</scope>
    <source>
        <strain evidence="3 4">NBRC 13994</strain>
    </source>
</reference>
<feature type="transmembrane region" description="Helical" evidence="1">
    <location>
        <begin position="87"/>
        <end position="104"/>
    </location>
</feature>